<dbReference type="Proteomes" id="UP000223527">
    <property type="component" value="Unassembled WGS sequence"/>
</dbReference>
<dbReference type="AlphaFoldDB" id="A0A2C7AEZ4"/>
<dbReference type="EMBL" id="PDNU01000001">
    <property type="protein sequence ID" value="PHK96990.1"/>
    <property type="molecule type" value="Genomic_DNA"/>
</dbReference>
<evidence type="ECO:0000313" key="2">
    <source>
        <dbReference type="Proteomes" id="UP000223527"/>
    </source>
</evidence>
<sequence length="78" mass="8194">MPATPLPALMAALESTEATLTLAEALASGGRAVDLEGLDAEITALCAATLSLPAARQDEARLALRRLLARVERLQRLL</sequence>
<protein>
    <submittedName>
        <fullName evidence="1">Uncharacterized protein</fullName>
    </submittedName>
</protein>
<reference evidence="1 2" key="1">
    <citation type="submission" date="2017-10" db="EMBL/GenBank/DDBJ databases">
        <authorList>
            <person name="Banno H."/>
            <person name="Chua N.-H."/>
        </authorList>
    </citation>
    <scope>NUCLEOTIDE SEQUENCE [LARGE SCALE GENOMIC DNA]</scope>
    <source>
        <strain evidence="1 2">YW11</strain>
    </source>
</reference>
<keyword evidence="2" id="KW-1185">Reference proteome</keyword>
<gene>
    <name evidence="1" type="ORF">CR162_01070</name>
</gene>
<name>A0A2C7AEZ4_9PROT</name>
<comment type="caution">
    <text evidence="1">The sequence shown here is derived from an EMBL/GenBank/DDBJ whole genome shotgun (WGS) entry which is preliminary data.</text>
</comment>
<proteinExistence type="predicted"/>
<evidence type="ECO:0000313" key="1">
    <source>
        <dbReference type="EMBL" id="PHK96990.1"/>
    </source>
</evidence>
<dbReference type="RefSeq" id="WP_099093679.1">
    <property type="nucleotide sequence ID" value="NZ_PDNU01000001.1"/>
</dbReference>
<organism evidence="1 2">
    <name type="scientific">Teichococcus rhizosphaerae</name>
    <dbReference type="NCBI Taxonomy" id="1335062"/>
    <lineage>
        <taxon>Bacteria</taxon>
        <taxon>Pseudomonadati</taxon>
        <taxon>Pseudomonadota</taxon>
        <taxon>Alphaproteobacteria</taxon>
        <taxon>Acetobacterales</taxon>
        <taxon>Roseomonadaceae</taxon>
        <taxon>Roseomonas</taxon>
    </lineage>
</organism>
<accession>A0A2C7AEZ4</accession>